<feature type="transmembrane region" description="Helical" evidence="8">
    <location>
        <begin position="185"/>
        <end position="204"/>
    </location>
</feature>
<evidence type="ECO:0000256" key="6">
    <source>
        <dbReference type="ARBA" id="ARBA00022989"/>
    </source>
</evidence>
<dbReference type="InterPro" id="IPR035906">
    <property type="entry name" value="MetI-like_sf"/>
</dbReference>
<keyword evidence="6 8" id="KW-1133">Transmembrane helix</keyword>
<dbReference type="Pfam" id="PF00528">
    <property type="entry name" value="BPD_transp_1"/>
    <property type="match status" value="1"/>
</dbReference>
<evidence type="ECO:0000256" key="4">
    <source>
        <dbReference type="ARBA" id="ARBA00022856"/>
    </source>
</evidence>
<dbReference type="InterPro" id="IPR000515">
    <property type="entry name" value="MetI-like"/>
</dbReference>
<dbReference type="SUPFAM" id="SSF161098">
    <property type="entry name" value="MetI-like"/>
    <property type="match status" value="1"/>
</dbReference>
<gene>
    <name evidence="10" type="ORF">AALM99_05370</name>
</gene>
<keyword evidence="5" id="KW-0653">Protein transport</keyword>
<dbReference type="Proteomes" id="UP001565242">
    <property type="component" value="Unassembled WGS sequence"/>
</dbReference>
<accession>A0ABV4D7Y8</accession>
<sequence length="223" mass="23902">MMLAFFENWFSYIMTNSSYLLEQFGTHAYLALTSVAFCIIIGLPLGIAIYLHRRWEGPVMTVINTVQTVPSMAMLTVLLIFFGLGTTTVVILVVLYSLLPIVKNTFAGLNSVNAVYLDSAKGMGMTQTQILLMVQIPLALPILLVGVKNALVLAVGTTTIGSFVGAGGLGDIILRGINTVGGTSIILTGALLCALIAFGFEALINEVEKQLQHSFSGIKKEKI</sequence>
<keyword evidence="2 8" id="KW-0813">Transport</keyword>
<evidence type="ECO:0000256" key="2">
    <source>
        <dbReference type="ARBA" id="ARBA00022448"/>
    </source>
</evidence>
<keyword evidence="11" id="KW-1185">Reference proteome</keyword>
<comment type="similarity">
    <text evidence="8">Belongs to the binding-protein-dependent transport system permease family.</text>
</comment>
<protein>
    <submittedName>
        <fullName evidence="10">ABC transporter permease</fullName>
    </submittedName>
</protein>
<keyword evidence="4" id="KW-0571">Peptide transport</keyword>
<keyword evidence="3 8" id="KW-0812">Transmembrane</keyword>
<feature type="transmembrane region" description="Helical" evidence="8">
    <location>
        <begin position="122"/>
        <end position="144"/>
    </location>
</feature>
<evidence type="ECO:0000256" key="3">
    <source>
        <dbReference type="ARBA" id="ARBA00022692"/>
    </source>
</evidence>
<comment type="subcellular location">
    <subcellularLocation>
        <location evidence="8">Cell membrane</location>
        <topology evidence="8">Multi-pass membrane protein</topology>
    </subcellularLocation>
    <subcellularLocation>
        <location evidence="1">Membrane</location>
        <topology evidence="1">Multi-pass membrane protein</topology>
    </subcellularLocation>
</comment>
<feature type="domain" description="ABC transmembrane type-1" evidence="9">
    <location>
        <begin position="24"/>
        <end position="204"/>
    </location>
</feature>
<dbReference type="PANTHER" id="PTHR30177">
    <property type="entry name" value="GLYCINE BETAINE/L-PROLINE TRANSPORT SYSTEM PERMEASE PROTEIN PROW"/>
    <property type="match status" value="1"/>
</dbReference>
<name>A0ABV4D7Y8_9LACT</name>
<dbReference type="PANTHER" id="PTHR30177:SF4">
    <property type="entry name" value="OSMOPROTECTANT IMPORT PERMEASE PROTEIN OSMW"/>
    <property type="match status" value="1"/>
</dbReference>
<comment type="caution">
    <text evidence="10">The sequence shown here is derived from an EMBL/GenBank/DDBJ whole genome shotgun (WGS) entry which is preliminary data.</text>
</comment>
<dbReference type="EMBL" id="JBCLSQ010000010">
    <property type="protein sequence ID" value="MEY8537871.1"/>
    <property type="molecule type" value="Genomic_DNA"/>
</dbReference>
<dbReference type="Gene3D" id="1.10.3720.10">
    <property type="entry name" value="MetI-like"/>
    <property type="match status" value="1"/>
</dbReference>
<evidence type="ECO:0000256" key="8">
    <source>
        <dbReference type="RuleBase" id="RU363032"/>
    </source>
</evidence>
<proteinExistence type="inferred from homology"/>
<reference evidence="10 11" key="1">
    <citation type="submission" date="2024-03" db="EMBL/GenBank/DDBJ databases">
        <title>Mouse gut bacterial collection (mGBC) of GemPharmatech.</title>
        <authorList>
            <person name="He Y."/>
            <person name="Dong L."/>
            <person name="Wu D."/>
            <person name="Gao X."/>
            <person name="Lin Z."/>
        </authorList>
    </citation>
    <scope>NUCLEOTIDE SEQUENCE [LARGE SCALE GENOMIC DNA]</scope>
    <source>
        <strain evidence="10 11">20-218</strain>
    </source>
</reference>
<evidence type="ECO:0000313" key="11">
    <source>
        <dbReference type="Proteomes" id="UP001565242"/>
    </source>
</evidence>
<dbReference type="PROSITE" id="PS50928">
    <property type="entry name" value="ABC_TM1"/>
    <property type="match status" value="1"/>
</dbReference>
<organism evidence="10 11">
    <name type="scientific">Lactococcus muris</name>
    <dbReference type="NCBI Taxonomy" id="2941330"/>
    <lineage>
        <taxon>Bacteria</taxon>
        <taxon>Bacillati</taxon>
        <taxon>Bacillota</taxon>
        <taxon>Bacilli</taxon>
        <taxon>Lactobacillales</taxon>
        <taxon>Streptococcaceae</taxon>
        <taxon>Lactococcus</taxon>
    </lineage>
</organism>
<dbReference type="CDD" id="cd06261">
    <property type="entry name" value="TM_PBP2"/>
    <property type="match status" value="1"/>
</dbReference>
<feature type="transmembrane region" description="Helical" evidence="8">
    <location>
        <begin position="28"/>
        <end position="51"/>
    </location>
</feature>
<keyword evidence="7 8" id="KW-0472">Membrane</keyword>
<feature type="transmembrane region" description="Helical" evidence="8">
    <location>
        <begin position="151"/>
        <end position="173"/>
    </location>
</feature>
<evidence type="ECO:0000313" key="10">
    <source>
        <dbReference type="EMBL" id="MEY8537871.1"/>
    </source>
</evidence>
<evidence type="ECO:0000256" key="7">
    <source>
        <dbReference type="ARBA" id="ARBA00023136"/>
    </source>
</evidence>
<evidence type="ECO:0000256" key="1">
    <source>
        <dbReference type="ARBA" id="ARBA00004141"/>
    </source>
</evidence>
<dbReference type="RefSeq" id="WP_369918118.1">
    <property type="nucleotide sequence ID" value="NZ_JBCLSQ010000010.1"/>
</dbReference>
<evidence type="ECO:0000256" key="5">
    <source>
        <dbReference type="ARBA" id="ARBA00022927"/>
    </source>
</evidence>
<feature type="transmembrane region" description="Helical" evidence="8">
    <location>
        <begin position="72"/>
        <end position="102"/>
    </location>
</feature>
<evidence type="ECO:0000259" key="9">
    <source>
        <dbReference type="PROSITE" id="PS50928"/>
    </source>
</evidence>
<dbReference type="InterPro" id="IPR051204">
    <property type="entry name" value="ABC_transp_perm/SBD"/>
</dbReference>